<feature type="signal peptide" evidence="1">
    <location>
        <begin position="1"/>
        <end position="19"/>
    </location>
</feature>
<reference evidence="2" key="1">
    <citation type="thesis" date="2020" institute="ProQuest LLC" country="789 East Eisenhower Parkway, Ann Arbor, MI, USA">
        <title>Comparative Genomics and Chromosome Evolution.</title>
        <authorList>
            <person name="Mudd A.B."/>
        </authorList>
    </citation>
    <scope>NUCLEOTIDE SEQUENCE</scope>
    <source>
        <strain evidence="2">HN-11 Male</strain>
        <tissue evidence="2">Kidney and liver</tissue>
    </source>
</reference>
<dbReference type="Proteomes" id="UP000770717">
    <property type="component" value="Unassembled WGS sequence"/>
</dbReference>
<proteinExistence type="predicted"/>
<evidence type="ECO:0000313" key="2">
    <source>
        <dbReference type="EMBL" id="KAG9491329.1"/>
    </source>
</evidence>
<dbReference type="EMBL" id="WNTK01000001">
    <property type="protein sequence ID" value="KAG9491329.1"/>
    <property type="molecule type" value="Genomic_DNA"/>
</dbReference>
<accession>A0A8J6KK10</accession>
<evidence type="ECO:0000313" key="3">
    <source>
        <dbReference type="Proteomes" id="UP000770717"/>
    </source>
</evidence>
<keyword evidence="3" id="KW-1185">Reference proteome</keyword>
<name>A0A8J6KK10_ELECQ</name>
<comment type="caution">
    <text evidence="2">The sequence shown here is derived from an EMBL/GenBank/DDBJ whole genome shotgun (WGS) entry which is preliminary data.</text>
</comment>
<keyword evidence="1" id="KW-0732">Signal</keyword>
<protein>
    <recommendedName>
        <fullName evidence="4">Secreted protein</fullName>
    </recommendedName>
</protein>
<sequence length="94" mass="10364">MSLCLYCTLLGIPSPLSVASVDCNESINYKKNLISVNTITFILHSPNHHHYLFSSLRLCSHLTHLLPPEISSIHLIGVVLAASSWISAQLHSDE</sequence>
<organism evidence="2 3">
    <name type="scientific">Eleutherodactylus coqui</name>
    <name type="common">Puerto Rican coqui</name>
    <dbReference type="NCBI Taxonomy" id="57060"/>
    <lineage>
        <taxon>Eukaryota</taxon>
        <taxon>Metazoa</taxon>
        <taxon>Chordata</taxon>
        <taxon>Craniata</taxon>
        <taxon>Vertebrata</taxon>
        <taxon>Euteleostomi</taxon>
        <taxon>Amphibia</taxon>
        <taxon>Batrachia</taxon>
        <taxon>Anura</taxon>
        <taxon>Neobatrachia</taxon>
        <taxon>Hyloidea</taxon>
        <taxon>Eleutherodactylidae</taxon>
        <taxon>Eleutherodactylinae</taxon>
        <taxon>Eleutherodactylus</taxon>
        <taxon>Eleutherodactylus</taxon>
    </lineage>
</organism>
<feature type="chain" id="PRO_5035270395" description="Secreted protein" evidence="1">
    <location>
        <begin position="20"/>
        <end position="94"/>
    </location>
</feature>
<evidence type="ECO:0008006" key="4">
    <source>
        <dbReference type="Google" id="ProtNLM"/>
    </source>
</evidence>
<gene>
    <name evidence="2" type="ORF">GDO78_000042</name>
</gene>
<evidence type="ECO:0000256" key="1">
    <source>
        <dbReference type="SAM" id="SignalP"/>
    </source>
</evidence>
<dbReference type="AlphaFoldDB" id="A0A8J6KK10"/>